<dbReference type="KEGG" id="ral:Rumal_0361"/>
<sequence length="244" mass="27722">MTPILAVIFVAPLVIGITVLIYMFYYRRKINKRLAKGNISGKREGRPMMPPIVFILVTMICVSIVTTLLVIVFAIFVGKNIVSTGRSHGGFDGESLIHIRTISEDDMDDSFFEGYKTGDDIAGYEKFTETNGDITFYYYKVKDNMLGIMPRLIIATETSKDTADLEYGFHVYAREGKRKLDLGGGGKCYMYAIDCNNFEGTIKLEEFCFDEELLFEHLSWDETYESAQIKGTLELDMSYPEHGY</sequence>
<protein>
    <submittedName>
        <fullName evidence="2">Uncharacterized protein</fullName>
    </submittedName>
</protein>
<gene>
    <name evidence="2" type="ordered locus">Rumal_0361</name>
</gene>
<evidence type="ECO:0000256" key="1">
    <source>
        <dbReference type="SAM" id="Phobius"/>
    </source>
</evidence>
<dbReference type="Proteomes" id="UP000006919">
    <property type="component" value="Chromosome"/>
</dbReference>
<dbReference type="AlphaFoldDB" id="E6UEG1"/>
<dbReference type="STRING" id="697329.Rumal_0361"/>
<dbReference type="HOGENOM" id="CLU_1137385_0_0_9"/>
<accession>E6UEG1</accession>
<feature type="transmembrane region" description="Helical" evidence="1">
    <location>
        <begin position="6"/>
        <end position="26"/>
    </location>
</feature>
<proteinExistence type="predicted"/>
<keyword evidence="1" id="KW-1133">Transmembrane helix</keyword>
<keyword evidence="1" id="KW-0812">Transmembrane</keyword>
<evidence type="ECO:0000313" key="2">
    <source>
        <dbReference type="EMBL" id="ADU20916.1"/>
    </source>
</evidence>
<dbReference type="eggNOG" id="ENOG50325ZG">
    <property type="taxonomic scope" value="Bacteria"/>
</dbReference>
<evidence type="ECO:0000313" key="3">
    <source>
        <dbReference type="Proteomes" id="UP000006919"/>
    </source>
</evidence>
<organism evidence="2 3">
    <name type="scientific">Ruminococcus albus (strain ATCC 27210 / DSM 20455 / JCM 14654 / NCDO 2250 / 7)</name>
    <dbReference type="NCBI Taxonomy" id="697329"/>
    <lineage>
        <taxon>Bacteria</taxon>
        <taxon>Bacillati</taxon>
        <taxon>Bacillota</taxon>
        <taxon>Clostridia</taxon>
        <taxon>Eubacteriales</taxon>
        <taxon>Oscillospiraceae</taxon>
        <taxon>Ruminococcus</taxon>
    </lineage>
</organism>
<dbReference type="OrthoDB" id="1821794at2"/>
<name>E6UEG1_RUMA7</name>
<dbReference type="EMBL" id="CP002403">
    <property type="protein sequence ID" value="ADU20916.1"/>
    <property type="molecule type" value="Genomic_DNA"/>
</dbReference>
<reference evidence="2 3" key="1">
    <citation type="journal article" date="2011" name="J. Bacteriol.">
        <title>Complete genome of the cellulolytic ruminal bacterium Ruminococcus albus 7.</title>
        <authorList>
            <person name="Suen G."/>
            <person name="Stevenson D.M."/>
            <person name="Bruce D.C."/>
            <person name="Chertkov O."/>
            <person name="Copeland A."/>
            <person name="Cheng J.F."/>
            <person name="Detter C."/>
            <person name="Detter J.C."/>
            <person name="Goodwin L.A."/>
            <person name="Han C.S."/>
            <person name="Hauser L.J."/>
            <person name="Ivanova N.N."/>
            <person name="Kyrpides N.C."/>
            <person name="Land M.L."/>
            <person name="Lapidus A."/>
            <person name="Lucas S."/>
            <person name="Ovchinnikova G."/>
            <person name="Pitluck S."/>
            <person name="Tapia R."/>
            <person name="Woyke T."/>
            <person name="Boyum J."/>
            <person name="Mead D."/>
            <person name="Weimer P.J."/>
        </authorList>
    </citation>
    <scope>NUCLEOTIDE SEQUENCE [LARGE SCALE GENOMIC DNA]</scope>
    <source>
        <strain evidence="3">ATCC 27210 / DSM 20455 / JCM 14654 / NCDO 2250 / 7</strain>
    </source>
</reference>
<dbReference type="RefSeq" id="WP_013497108.1">
    <property type="nucleotide sequence ID" value="NC_014833.1"/>
</dbReference>
<feature type="transmembrane region" description="Helical" evidence="1">
    <location>
        <begin position="52"/>
        <end position="77"/>
    </location>
</feature>
<keyword evidence="1" id="KW-0472">Membrane</keyword>